<evidence type="ECO:0000259" key="2">
    <source>
        <dbReference type="Pfam" id="PF13632"/>
    </source>
</evidence>
<accession>A0A1H6FQH7</accession>
<proteinExistence type="predicted"/>
<dbReference type="Pfam" id="PF13632">
    <property type="entry name" value="Glyco_trans_2_3"/>
    <property type="match status" value="1"/>
</dbReference>
<dbReference type="GO" id="GO:0016740">
    <property type="term" value="F:transferase activity"/>
    <property type="evidence" value="ECO:0007669"/>
    <property type="project" value="UniProtKB-KW"/>
</dbReference>
<keyword evidence="1" id="KW-0472">Membrane</keyword>
<keyword evidence="4" id="KW-1185">Reference proteome</keyword>
<dbReference type="OrthoDB" id="7431422at2"/>
<dbReference type="InterPro" id="IPR001173">
    <property type="entry name" value="Glyco_trans_2-like"/>
</dbReference>
<feature type="domain" description="Glycosyltransferase 2-like" evidence="2">
    <location>
        <begin position="123"/>
        <end position="308"/>
    </location>
</feature>
<dbReference type="SUPFAM" id="SSF53448">
    <property type="entry name" value="Nucleotide-diphospho-sugar transferases"/>
    <property type="match status" value="1"/>
</dbReference>
<keyword evidence="1" id="KW-1133">Transmembrane helix</keyword>
<name>A0A1H6FQH7_THEAL</name>
<dbReference type="EMBL" id="FNWJ01000001">
    <property type="protein sequence ID" value="SEH12460.1"/>
    <property type="molecule type" value="Genomic_DNA"/>
</dbReference>
<evidence type="ECO:0000256" key="1">
    <source>
        <dbReference type="SAM" id="Phobius"/>
    </source>
</evidence>
<feature type="transmembrane region" description="Helical" evidence="1">
    <location>
        <begin position="322"/>
        <end position="342"/>
    </location>
</feature>
<feature type="transmembrane region" description="Helical" evidence="1">
    <location>
        <begin position="265"/>
        <end position="282"/>
    </location>
</feature>
<sequence>MLPDLLPPLAVVLLLLAFDLQNAFVPFSRVVLRPSGRSTRDYTIVIPLFGDPSYWRNRHHLEPYKDRVLLACNIDTVAMAEFADRVEAEGWRVFRSWDDHRISPVQTLAKALSVIDTTWMMRLDGDSYPEDDFGKAVAAAEDADADLCSVKVLPSRRHTVAEHLQGVEYDLAMRSRHLRPWATSGACMIARTEAMKAIMRRHSMWFFGEDIETGVIAEQLQMRVRHIDFVVYTEVPSTLRELFRQRKGWWAGHFQLAVLNIEQQLRFPALAVYNLCLIYILFEGKWHDIFVYTHVLPTLILVYTLMTTITNWPVRSRWLIAFPYYSLIQVLVMPPVGAYYYVRTRIRWKRPGRYRIEFFRTRPGAPRMVRPLDFKGRLVRYAWHAAFIAAILSPLAVLIAGIELL</sequence>
<organism evidence="3 4">
    <name type="scientific">Thermoleophilum album</name>
    <dbReference type="NCBI Taxonomy" id="29539"/>
    <lineage>
        <taxon>Bacteria</taxon>
        <taxon>Bacillati</taxon>
        <taxon>Actinomycetota</taxon>
        <taxon>Thermoleophilia</taxon>
        <taxon>Thermoleophilales</taxon>
        <taxon>Thermoleophilaceae</taxon>
        <taxon>Thermoleophilum</taxon>
    </lineage>
</organism>
<evidence type="ECO:0000313" key="3">
    <source>
        <dbReference type="EMBL" id="SEH12460.1"/>
    </source>
</evidence>
<dbReference type="Proteomes" id="UP000222056">
    <property type="component" value="Unassembled WGS sequence"/>
</dbReference>
<evidence type="ECO:0000313" key="4">
    <source>
        <dbReference type="Proteomes" id="UP000222056"/>
    </source>
</evidence>
<dbReference type="InterPro" id="IPR029044">
    <property type="entry name" value="Nucleotide-diphossugar_trans"/>
</dbReference>
<reference evidence="4" key="1">
    <citation type="submission" date="2016-10" db="EMBL/GenBank/DDBJ databases">
        <authorList>
            <person name="Varghese N."/>
            <person name="Submissions S."/>
        </authorList>
    </citation>
    <scope>NUCLEOTIDE SEQUENCE [LARGE SCALE GENOMIC DNA]</scope>
    <source>
        <strain evidence="4">ATCC 35263</strain>
    </source>
</reference>
<feature type="transmembrane region" description="Helical" evidence="1">
    <location>
        <begin position="289"/>
        <end position="310"/>
    </location>
</feature>
<protein>
    <submittedName>
        <fullName evidence="3">Glycosyltransferase, catalytic subunit of cellulose synthase and poly-beta-1,6-N-acetylglucosamine synthase</fullName>
    </submittedName>
</protein>
<dbReference type="STRING" id="29539.SAMN02745716_1097"/>
<dbReference type="RefSeq" id="WP_093116921.1">
    <property type="nucleotide sequence ID" value="NZ_FNWJ01000001.1"/>
</dbReference>
<keyword evidence="1" id="KW-0812">Transmembrane</keyword>
<feature type="transmembrane region" description="Helical" evidence="1">
    <location>
        <begin position="381"/>
        <end position="402"/>
    </location>
</feature>
<dbReference type="AlphaFoldDB" id="A0A1H6FQH7"/>
<keyword evidence="3" id="KW-0808">Transferase</keyword>
<gene>
    <name evidence="3" type="ORF">SAMN02745716_1097</name>
</gene>